<evidence type="ECO:0000313" key="1">
    <source>
        <dbReference type="EMBL" id="PJJ66417.1"/>
    </source>
</evidence>
<dbReference type="EMBL" id="PGFD01000001">
    <property type="protein sequence ID" value="PJJ66417.1"/>
    <property type="molecule type" value="Genomic_DNA"/>
</dbReference>
<protein>
    <submittedName>
        <fullName evidence="1">Uncharacterized protein</fullName>
    </submittedName>
</protein>
<dbReference type="AlphaFoldDB" id="A0A2M9C6E2"/>
<dbReference type="Proteomes" id="UP000228740">
    <property type="component" value="Unassembled WGS sequence"/>
</dbReference>
<name>A0A2M9C6E2_9FLAO</name>
<organism evidence="1 2">
    <name type="scientific">Chryseobacterium geocarposphaerae</name>
    <dbReference type="NCBI Taxonomy" id="1416776"/>
    <lineage>
        <taxon>Bacteria</taxon>
        <taxon>Pseudomonadati</taxon>
        <taxon>Bacteroidota</taxon>
        <taxon>Flavobacteriia</taxon>
        <taxon>Flavobacteriales</taxon>
        <taxon>Weeksellaceae</taxon>
        <taxon>Chryseobacterium group</taxon>
        <taxon>Chryseobacterium</taxon>
    </lineage>
</organism>
<sequence length="121" mass="14000">MILFLSTTIIGNQLLKLPDLIEHFILHQKEHDKESNSFIGFLKEHYSYNSPHNNLANQSHKNLPFKSLDVHASHISVFNFQPNTFTFLKSIPEIKEQPLSSINSFVPSAQRKGIWQPPRFC</sequence>
<proteinExistence type="predicted"/>
<comment type="caution">
    <text evidence="1">The sequence shown here is derived from an EMBL/GenBank/DDBJ whole genome shotgun (WGS) entry which is preliminary data.</text>
</comment>
<evidence type="ECO:0000313" key="2">
    <source>
        <dbReference type="Proteomes" id="UP000228740"/>
    </source>
</evidence>
<gene>
    <name evidence="1" type="ORF">CLV73_0398</name>
</gene>
<accession>A0A2M9C6E2</accession>
<keyword evidence="2" id="KW-1185">Reference proteome</keyword>
<reference evidence="1 2" key="1">
    <citation type="submission" date="2017-11" db="EMBL/GenBank/DDBJ databases">
        <title>Genomic Encyclopedia of Archaeal and Bacterial Type Strains, Phase II (KMG-II): From Individual Species to Whole Genera.</title>
        <authorList>
            <person name="Goeker M."/>
        </authorList>
    </citation>
    <scope>NUCLEOTIDE SEQUENCE [LARGE SCALE GENOMIC DNA]</scope>
    <source>
        <strain evidence="1 2">DSM 27617</strain>
    </source>
</reference>